<comment type="subcellular location">
    <subcellularLocation>
        <location evidence="1">Cell junction</location>
        <location evidence="1">Tight junction</location>
    </subcellularLocation>
    <subcellularLocation>
        <location evidence="2">Cell membrane</location>
        <topology evidence="2">Multi-pass membrane protein</topology>
    </subcellularLocation>
</comment>
<feature type="transmembrane region" description="Helical" evidence="10">
    <location>
        <begin position="165"/>
        <end position="187"/>
    </location>
</feature>
<dbReference type="InterPro" id="IPR004031">
    <property type="entry name" value="PMP22/EMP/MP20/Claudin"/>
</dbReference>
<keyword evidence="8 10" id="KW-1133">Transmembrane helix</keyword>
<evidence type="ECO:0000256" key="10">
    <source>
        <dbReference type="SAM" id="Phobius"/>
    </source>
</evidence>
<name>A0ABV0QJT6_9TELE</name>
<evidence type="ECO:0000256" key="9">
    <source>
        <dbReference type="ARBA" id="ARBA00023136"/>
    </source>
</evidence>
<keyword evidence="9 10" id="KW-0472">Membrane</keyword>
<organism evidence="11 12">
    <name type="scientific">Xenoophorus captivus</name>
    <dbReference type="NCBI Taxonomy" id="1517983"/>
    <lineage>
        <taxon>Eukaryota</taxon>
        <taxon>Metazoa</taxon>
        <taxon>Chordata</taxon>
        <taxon>Craniata</taxon>
        <taxon>Vertebrata</taxon>
        <taxon>Euteleostomi</taxon>
        <taxon>Actinopterygii</taxon>
        <taxon>Neopterygii</taxon>
        <taxon>Teleostei</taxon>
        <taxon>Neoteleostei</taxon>
        <taxon>Acanthomorphata</taxon>
        <taxon>Ovalentaria</taxon>
        <taxon>Atherinomorphae</taxon>
        <taxon>Cyprinodontiformes</taxon>
        <taxon>Goodeidae</taxon>
        <taxon>Xenoophorus</taxon>
    </lineage>
</organism>
<feature type="transmembrane region" description="Helical" evidence="10">
    <location>
        <begin position="121"/>
        <end position="145"/>
    </location>
</feature>
<evidence type="ECO:0000256" key="2">
    <source>
        <dbReference type="ARBA" id="ARBA00004651"/>
    </source>
</evidence>
<sequence>MIQGVSEITAMCVGLIGLIGATATTGLPMWKVTVSIGENKTEMETRWEGVWMNCFREANIRMQCKIYDYLVYLSPELQAGRVLMCCSIVLSGLGLLVPLAGMKSTSCFQRFKWAKTVIPMVAGGMQFMACICVFIPVSWTGHVIVTDLYNPLLIDTERRVIGEALYIGWVTGTFLFASALLFTSRCFSSDNKPTMMSYYPVSALKSTRISHNSKPLDVPLSKPLQNVAQEMMNSEAQGNESACSNQAGSLQIAGNSMYVTQNPTSFSGLCDPVAYNLLLNEGDMFLL</sequence>
<feature type="transmembrane region" description="Helical" evidence="10">
    <location>
        <begin position="79"/>
        <end position="100"/>
    </location>
</feature>
<dbReference type="PANTHER" id="PTHR12002">
    <property type="entry name" value="CLAUDIN"/>
    <property type="match status" value="1"/>
</dbReference>
<keyword evidence="7" id="KW-0965">Cell junction</keyword>
<evidence type="ECO:0000256" key="6">
    <source>
        <dbReference type="ARBA" id="ARBA00022692"/>
    </source>
</evidence>
<evidence type="ECO:0000256" key="4">
    <source>
        <dbReference type="ARBA" id="ARBA00022427"/>
    </source>
</evidence>
<evidence type="ECO:0000256" key="8">
    <source>
        <dbReference type="ARBA" id="ARBA00022989"/>
    </source>
</evidence>
<evidence type="ECO:0000313" key="12">
    <source>
        <dbReference type="Proteomes" id="UP001434883"/>
    </source>
</evidence>
<keyword evidence="12" id="KW-1185">Reference proteome</keyword>
<evidence type="ECO:0008006" key="13">
    <source>
        <dbReference type="Google" id="ProtNLM"/>
    </source>
</evidence>
<evidence type="ECO:0000256" key="1">
    <source>
        <dbReference type="ARBA" id="ARBA00004435"/>
    </source>
</evidence>
<evidence type="ECO:0000256" key="7">
    <source>
        <dbReference type="ARBA" id="ARBA00022949"/>
    </source>
</evidence>
<keyword evidence="4" id="KW-0796">Tight junction</keyword>
<protein>
    <recommendedName>
        <fullName evidence="13">Claudin</fullName>
    </recommendedName>
</protein>
<evidence type="ECO:0000313" key="11">
    <source>
        <dbReference type="EMBL" id="MEQ2196091.1"/>
    </source>
</evidence>
<gene>
    <name evidence="11" type="ORF">XENOCAPTIV_023838</name>
</gene>
<comment type="similarity">
    <text evidence="3">Belongs to the claudin family.</text>
</comment>
<keyword evidence="6 10" id="KW-0812">Transmembrane</keyword>
<dbReference type="Proteomes" id="UP001434883">
    <property type="component" value="Unassembled WGS sequence"/>
</dbReference>
<dbReference type="Gene3D" id="1.20.140.150">
    <property type="match status" value="1"/>
</dbReference>
<keyword evidence="5" id="KW-1003">Cell membrane</keyword>
<reference evidence="11 12" key="1">
    <citation type="submission" date="2021-06" db="EMBL/GenBank/DDBJ databases">
        <authorList>
            <person name="Palmer J.M."/>
        </authorList>
    </citation>
    <scope>NUCLEOTIDE SEQUENCE [LARGE SCALE GENOMIC DNA]</scope>
    <source>
        <strain evidence="11 12">XC_2019</strain>
        <tissue evidence="11">Muscle</tissue>
    </source>
</reference>
<dbReference type="PRINTS" id="PR01077">
    <property type="entry name" value="CLAUDIN"/>
</dbReference>
<evidence type="ECO:0000256" key="5">
    <source>
        <dbReference type="ARBA" id="ARBA00022475"/>
    </source>
</evidence>
<evidence type="ECO:0000256" key="3">
    <source>
        <dbReference type="ARBA" id="ARBA00008295"/>
    </source>
</evidence>
<accession>A0ABV0QJT6</accession>
<dbReference type="EMBL" id="JAHRIN010013880">
    <property type="protein sequence ID" value="MEQ2196091.1"/>
    <property type="molecule type" value="Genomic_DNA"/>
</dbReference>
<comment type="caution">
    <text evidence="11">The sequence shown here is derived from an EMBL/GenBank/DDBJ whole genome shotgun (WGS) entry which is preliminary data.</text>
</comment>
<dbReference type="Pfam" id="PF00822">
    <property type="entry name" value="PMP22_Claudin"/>
    <property type="match status" value="1"/>
</dbReference>
<feature type="transmembrane region" description="Helical" evidence="10">
    <location>
        <begin position="12"/>
        <end position="30"/>
    </location>
</feature>
<proteinExistence type="inferred from homology"/>
<dbReference type="InterPro" id="IPR006187">
    <property type="entry name" value="Claudin"/>
</dbReference>